<evidence type="ECO:0000256" key="1">
    <source>
        <dbReference type="ARBA" id="ARBA00006484"/>
    </source>
</evidence>
<protein>
    <recommendedName>
        <fullName evidence="5">Short-chain dehydrogenase</fullName>
    </recommendedName>
</protein>
<evidence type="ECO:0008006" key="5">
    <source>
        <dbReference type="Google" id="ProtNLM"/>
    </source>
</evidence>
<dbReference type="InterPro" id="IPR002347">
    <property type="entry name" value="SDR_fam"/>
</dbReference>
<dbReference type="GO" id="GO:0016491">
    <property type="term" value="F:oxidoreductase activity"/>
    <property type="evidence" value="ECO:0007669"/>
    <property type="project" value="UniProtKB-KW"/>
</dbReference>
<dbReference type="InterPro" id="IPR020904">
    <property type="entry name" value="Sc_DH/Rdtase_CS"/>
</dbReference>
<dbReference type="AlphaFoldDB" id="A0A917U0N9"/>
<evidence type="ECO:0000313" key="4">
    <source>
        <dbReference type="Proteomes" id="UP000642070"/>
    </source>
</evidence>
<name>A0A917U0N9_9ACTN</name>
<accession>A0A917U0N9</accession>
<dbReference type="PRINTS" id="PR00081">
    <property type="entry name" value="GDHRDH"/>
</dbReference>
<organism evidence="3 4">
    <name type="scientific">Dactylosporangium sucinum</name>
    <dbReference type="NCBI Taxonomy" id="1424081"/>
    <lineage>
        <taxon>Bacteria</taxon>
        <taxon>Bacillati</taxon>
        <taxon>Actinomycetota</taxon>
        <taxon>Actinomycetes</taxon>
        <taxon>Micromonosporales</taxon>
        <taxon>Micromonosporaceae</taxon>
        <taxon>Dactylosporangium</taxon>
    </lineage>
</organism>
<dbReference type="Gene3D" id="3.40.50.720">
    <property type="entry name" value="NAD(P)-binding Rossmann-like Domain"/>
    <property type="match status" value="1"/>
</dbReference>
<dbReference type="EMBL" id="BMPI01000032">
    <property type="protein sequence ID" value="GGM49716.1"/>
    <property type="molecule type" value="Genomic_DNA"/>
</dbReference>
<dbReference type="InterPro" id="IPR036291">
    <property type="entry name" value="NAD(P)-bd_dom_sf"/>
</dbReference>
<dbReference type="Pfam" id="PF00106">
    <property type="entry name" value="adh_short"/>
    <property type="match status" value="1"/>
</dbReference>
<dbReference type="SUPFAM" id="SSF51735">
    <property type="entry name" value="NAD(P)-binding Rossmann-fold domains"/>
    <property type="match status" value="1"/>
</dbReference>
<reference evidence="3" key="2">
    <citation type="submission" date="2020-09" db="EMBL/GenBank/DDBJ databases">
        <authorList>
            <person name="Sun Q."/>
            <person name="Ohkuma M."/>
        </authorList>
    </citation>
    <scope>NUCLEOTIDE SEQUENCE</scope>
    <source>
        <strain evidence="3">JCM 19831</strain>
    </source>
</reference>
<dbReference type="PANTHER" id="PTHR44196:SF1">
    <property type="entry name" value="DEHYDROGENASE_REDUCTASE SDR FAMILY MEMBER 7B"/>
    <property type="match status" value="1"/>
</dbReference>
<proteinExistence type="inferred from homology"/>
<keyword evidence="2" id="KW-0560">Oxidoreductase</keyword>
<comment type="similarity">
    <text evidence="1">Belongs to the short-chain dehydrogenases/reductases (SDR) family.</text>
</comment>
<evidence type="ECO:0000313" key="3">
    <source>
        <dbReference type="EMBL" id="GGM49716.1"/>
    </source>
</evidence>
<dbReference type="PANTHER" id="PTHR44196">
    <property type="entry name" value="DEHYDROGENASE/REDUCTASE SDR FAMILY MEMBER 7B"/>
    <property type="match status" value="1"/>
</dbReference>
<keyword evidence="4" id="KW-1185">Reference proteome</keyword>
<dbReference type="PROSITE" id="PS00061">
    <property type="entry name" value="ADH_SHORT"/>
    <property type="match status" value="1"/>
</dbReference>
<dbReference type="GO" id="GO:0016020">
    <property type="term" value="C:membrane"/>
    <property type="evidence" value="ECO:0007669"/>
    <property type="project" value="TreeGrafter"/>
</dbReference>
<dbReference type="Proteomes" id="UP000642070">
    <property type="component" value="Unassembled WGS sequence"/>
</dbReference>
<reference evidence="3" key="1">
    <citation type="journal article" date="2014" name="Int. J. Syst. Evol. Microbiol.">
        <title>Complete genome sequence of Corynebacterium casei LMG S-19264T (=DSM 44701T), isolated from a smear-ripened cheese.</title>
        <authorList>
            <consortium name="US DOE Joint Genome Institute (JGI-PGF)"/>
            <person name="Walter F."/>
            <person name="Albersmeier A."/>
            <person name="Kalinowski J."/>
            <person name="Ruckert C."/>
        </authorList>
    </citation>
    <scope>NUCLEOTIDE SEQUENCE</scope>
    <source>
        <strain evidence="3">JCM 19831</strain>
    </source>
</reference>
<sequence>MIACVHRAAEWRHKAVEPAAHDRCSTWTRSRRAGRYALGVRALVIGNSDGIGLAFTRRLLDEGWTVCGLSRSDSPLTHASYSHVTADVVTAAIPADPVDLCVYAAGVGELLDLDDLAAQTRAIEVNLLGAARTVEAVVPAMAAAGRGHLIGLSSLADLVISPDAPGYAASKAGLTAYLLGLRAALRPRGVAVTAVRFGFVDTKMAKGASKPLMIPVDEAVEVLMRCVRRRPAVMSYPRRVSAAARVIRAVTRATLR</sequence>
<gene>
    <name evidence="3" type="ORF">GCM10007977_059170</name>
</gene>
<comment type="caution">
    <text evidence="3">The sequence shown here is derived from an EMBL/GenBank/DDBJ whole genome shotgun (WGS) entry which is preliminary data.</text>
</comment>
<evidence type="ECO:0000256" key="2">
    <source>
        <dbReference type="ARBA" id="ARBA00023002"/>
    </source>
</evidence>